<proteinExistence type="predicted"/>
<dbReference type="GeneID" id="19012821"/>
<dbReference type="AlphaFoldDB" id="K8FA72"/>
<evidence type="ECO:0000256" key="2">
    <source>
        <dbReference type="ARBA" id="ARBA00022771"/>
    </source>
</evidence>
<dbReference type="KEGG" id="bpg:Bathy11g01410"/>
<reference evidence="8 9" key="1">
    <citation type="submission" date="2011-10" db="EMBL/GenBank/DDBJ databases">
        <authorList>
            <person name="Genoscope - CEA"/>
        </authorList>
    </citation>
    <scope>NUCLEOTIDE SEQUENCE [LARGE SCALE GENOMIC DNA]</scope>
    <source>
        <strain evidence="8 9">RCC 1105</strain>
    </source>
</reference>
<keyword evidence="2 4" id="KW-0863">Zinc-finger</keyword>
<evidence type="ECO:0000256" key="1">
    <source>
        <dbReference type="ARBA" id="ARBA00022723"/>
    </source>
</evidence>
<dbReference type="PANTHER" id="PTHR15710">
    <property type="entry name" value="E3 UBIQUITIN-PROTEIN LIGASE PRAJA"/>
    <property type="match status" value="1"/>
</dbReference>
<feature type="transmembrane region" description="Helical" evidence="6">
    <location>
        <begin position="46"/>
        <end position="72"/>
    </location>
</feature>
<dbReference type="Proteomes" id="UP000198341">
    <property type="component" value="Chromosome 11"/>
</dbReference>
<dbReference type="Pfam" id="PF13639">
    <property type="entry name" value="zf-RING_2"/>
    <property type="match status" value="1"/>
</dbReference>
<evidence type="ECO:0000256" key="4">
    <source>
        <dbReference type="PROSITE-ProRule" id="PRU00175"/>
    </source>
</evidence>
<dbReference type="InterPro" id="IPR017907">
    <property type="entry name" value="Znf_RING_CS"/>
</dbReference>
<evidence type="ECO:0000256" key="3">
    <source>
        <dbReference type="ARBA" id="ARBA00022833"/>
    </source>
</evidence>
<evidence type="ECO:0000313" key="8">
    <source>
        <dbReference type="EMBL" id="CCO18503.1"/>
    </source>
</evidence>
<dbReference type="InterPro" id="IPR001841">
    <property type="entry name" value="Znf_RING"/>
</dbReference>
<feature type="compositionally biased region" description="Polar residues" evidence="5">
    <location>
        <begin position="12"/>
        <end position="28"/>
    </location>
</feature>
<dbReference type="PROSITE" id="PS00518">
    <property type="entry name" value="ZF_RING_1"/>
    <property type="match status" value="1"/>
</dbReference>
<keyword evidence="6" id="KW-0812">Transmembrane</keyword>
<keyword evidence="1" id="KW-0479">Metal-binding</keyword>
<feature type="domain" description="RING-type" evidence="7">
    <location>
        <begin position="293"/>
        <end position="338"/>
    </location>
</feature>
<evidence type="ECO:0000256" key="6">
    <source>
        <dbReference type="SAM" id="Phobius"/>
    </source>
</evidence>
<dbReference type="PROSITE" id="PS50089">
    <property type="entry name" value="ZF_RING_2"/>
    <property type="match status" value="1"/>
</dbReference>
<accession>K8FA72</accession>
<protein>
    <recommendedName>
        <fullName evidence="7">RING-type domain-containing protein</fullName>
    </recommendedName>
</protein>
<gene>
    <name evidence="8" type="ordered locus">Bathy11g01410</name>
</gene>
<organism evidence="8 9">
    <name type="scientific">Bathycoccus prasinos</name>
    <dbReference type="NCBI Taxonomy" id="41875"/>
    <lineage>
        <taxon>Eukaryota</taxon>
        <taxon>Viridiplantae</taxon>
        <taxon>Chlorophyta</taxon>
        <taxon>Mamiellophyceae</taxon>
        <taxon>Mamiellales</taxon>
        <taxon>Bathycoccaceae</taxon>
        <taxon>Bathycoccus</taxon>
    </lineage>
</organism>
<evidence type="ECO:0000256" key="5">
    <source>
        <dbReference type="SAM" id="MobiDB-lite"/>
    </source>
</evidence>
<dbReference type="Gene3D" id="3.30.40.10">
    <property type="entry name" value="Zinc/RING finger domain, C3HC4 (zinc finger)"/>
    <property type="match status" value="1"/>
</dbReference>
<dbReference type="InterPro" id="IPR013083">
    <property type="entry name" value="Znf_RING/FYVE/PHD"/>
</dbReference>
<dbReference type="SUPFAM" id="SSF57850">
    <property type="entry name" value="RING/U-box"/>
    <property type="match status" value="1"/>
</dbReference>
<keyword evidence="3" id="KW-0862">Zinc</keyword>
<sequence>MRLQKRALLSPSRGTFPSPQEAFSSSEATAVKASGRGNQPNEEDTFVSFSFFIVLMALPVVSVLFMCLRYMCERQSSRRERRERRERARAALRTHFVLASSSLPETSAANGDWRREEGAGGSDALVAFLAANDTSNNNARRGVVDASTIDRLADAVIAGANPGYRRRRSSRRRRRIEENSIESYRTEAVRRDLRRAFRTGDFSNYDRNVLHRVLQEQLPGNGAMTESDDDDEETRTNFRISAENGDTLFVADEPGPASRKTLQSLPSCKIGDKNWQLFIAGRARDDLQNLTTCALCLEDLKTFQSNQHQVIVLECEHVFCKSCVIPWFQLRASCPTCRRVVFAYSKEDRESVFSPPPLLEEVPSAVVAKEEKDAPREKDVEAAVPA</sequence>
<dbReference type="EMBL" id="FO082268">
    <property type="protein sequence ID" value="CCO18503.1"/>
    <property type="molecule type" value="Genomic_DNA"/>
</dbReference>
<dbReference type="CDD" id="cd16454">
    <property type="entry name" value="RING-H2_PA-TM-RING"/>
    <property type="match status" value="1"/>
</dbReference>
<keyword evidence="6" id="KW-0472">Membrane</keyword>
<name>K8FA72_9CHLO</name>
<feature type="region of interest" description="Disordered" evidence="5">
    <location>
        <begin position="1"/>
        <end position="39"/>
    </location>
</feature>
<dbReference type="RefSeq" id="XP_007510158.1">
    <property type="nucleotide sequence ID" value="XM_007510096.1"/>
</dbReference>
<evidence type="ECO:0000259" key="7">
    <source>
        <dbReference type="PROSITE" id="PS50089"/>
    </source>
</evidence>
<dbReference type="SMART" id="SM00184">
    <property type="entry name" value="RING"/>
    <property type="match status" value="1"/>
</dbReference>
<keyword evidence="9" id="KW-1185">Reference proteome</keyword>
<evidence type="ECO:0000313" key="9">
    <source>
        <dbReference type="Proteomes" id="UP000198341"/>
    </source>
</evidence>
<dbReference type="GO" id="GO:0008270">
    <property type="term" value="F:zinc ion binding"/>
    <property type="evidence" value="ECO:0007669"/>
    <property type="project" value="UniProtKB-KW"/>
</dbReference>
<keyword evidence="6" id="KW-1133">Transmembrane helix</keyword>
<dbReference type="STRING" id="41875.K8FA72"/>
<dbReference type="OrthoDB" id="515079at2759"/>